<comment type="caution">
    <text evidence="1">The sequence shown here is derived from an EMBL/GenBank/DDBJ whole genome shotgun (WGS) entry which is preliminary data.</text>
</comment>
<sequence>MAMNACRVHVFLSGLSFFKMAEIMVKMIHVRVALPRQKRMKISKKLVILCVLAVG</sequence>
<dbReference type="EMBL" id="JAPXFL010000006">
    <property type="protein sequence ID" value="KAK9505715.1"/>
    <property type="molecule type" value="Genomic_DNA"/>
</dbReference>
<dbReference type="AlphaFoldDB" id="A0AAW1D685"/>
<reference evidence="1 2" key="1">
    <citation type="submission" date="2022-12" db="EMBL/GenBank/DDBJ databases">
        <title>Chromosome-level genome assembly of true bugs.</title>
        <authorList>
            <person name="Ma L."/>
            <person name="Li H."/>
        </authorList>
    </citation>
    <scope>NUCLEOTIDE SEQUENCE [LARGE SCALE GENOMIC DNA]</scope>
    <source>
        <strain evidence="1">Lab_2022b</strain>
    </source>
</reference>
<name>A0AAW1D685_9HEMI</name>
<keyword evidence="2" id="KW-1185">Reference proteome</keyword>
<proteinExistence type="predicted"/>
<accession>A0AAW1D685</accession>
<gene>
    <name evidence="1" type="ORF">O3M35_009705</name>
</gene>
<dbReference type="Proteomes" id="UP001461498">
    <property type="component" value="Unassembled WGS sequence"/>
</dbReference>
<protein>
    <submittedName>
        <fullName evidence="1">Uncharacterized protein</fullName>
    </submittedName>
</protein>
<evidence type="ECO:0000313" key="2">
    <source>
        <dbReference type="Proteomes" id="UP001461498"/>
    </source>
</evidence>
<organism evidence="1 2">
    <name type="scientific">Rhynocoris fuscipes</name>
    <dbReference type="NCBI Taxonomy" id="488301"/>
    <lineage>
        <taxon>Eukaryota</taxon>
        <taxon>Metazoa</taxon>
        <taxon>Ecdysozoa</taxon>
        <taxon>Arthropoda</taxon>
        <taxon>Hexapoda</taxon>
        <taxon>Insecta</taxon>
        <taxon>Pterygota</taxon>
        <taxon>Neoptera</taxon>
        <taxon>Paraneoptera</taxon>
        <taxon>Hemiptera</taxon>
        <taxon>Heteroptera</taxon>
        <taxon>Panheteroptera</taxon>
        <taxon>Cimicomorpha</taxon>
        <taxon>Reduviidae</taxon>
        <taxon>Harpactorinae</taxon>
        <taxon>Harpactorini</taxon>
        <taxon>Rhynocoris</taxon>
    </lineage>
</organism>
<evidence type="ECO:0000313" key="1">
    <source>
        <dbReference type="EMBL" id="KAK9505715.1"/>
    </source>
</evidence>